<name>A0A0F5LCA7_9HYPH</name>
<keyword evidence="3" id="KW-0560">Oxidoreductase</keyword>
<evidence type="ECO:0000313" key="9">
    <source>
        <dbReference type="Proteomes" id="UP000033514"/>
    </source>
</evidence>
<evidence type="ECO:0000256" key="2">
    <source>
        <dbReference type="ARBA" id="ARBA00022857"/>
    </source>
</evidence>
<dbReference type="AlphaFoldDB" id="A0A0F5LCA7"/>
<dbReference type="InterPro" id="IPR018170">
    <property type="entry name" value="Aldo/ket_reductase_CS"/>
</dbReference>
<dbReference type="SUPFAM" id="SSF51430">
    <property type="entry name" value="NAD(P)-linked oxidoreductase"/>
    <property type="match status" value="1"/>
</dbReference>
<dbReference type="PIRSF" id="PIRSF000097">
    <property type="entry name" value="AKR"/>
    <property type="match status" value="1"/>
</dbReference>
<feature type="site" description="Lowers pKa of active site Tyr" evidence="6">
    <location>
        <position position="68"/>
    </location>
</feature>
<reference evidence="8 9" key="1">
    <citation type="submission" date="2015-03" db="EMBL/GenBank/DDBJ databases">
        <authorList>
            <person name="Hassan Y.I."/>
            <person name="Lepp D."/>
            <person name="Zhou T."/>
        </authorList>
    </citation>
    <scope>NUCLEOTIDE SEQUENCE [LARGE SCALE GENOMIC DNA]</scope>
    <source>
        <strain evidence="8 9">GH2-10</strain>
    </source>
</reference>
<feature type="active site" description="Proton donor" evidence="4">
    <location>
        <position position="43"/>
    </location>
</feature>
<dbReference type="PRINTS" id="PR00069">
    <property type="entry name" value="ALDKETRDTASE"/>
</dbReference>
<organism evidence="8 9">
    <name type="scientific">Devosia soli</name>
    <dbReference type="NCBI Taxonomy" id="361041"/>
    <lineage>
        <taxon>Bacteria</taxon>
        <taxon>Pseudomonadati</taxon>
        <taxon>Pseudomonadota</taxon>
        <taxon>Alphaproteobacteria</taxon>
        <taxon>Hyphomicrobiales</taxon>
        <taxon>Devosiaceae</taxon>
        <taxon>Devosia</taxon>
    </lineage>
</organism>
<dbReference type="STRING" id="361041.VW35_08525"/>
<dbReference type="Pfam" id="PF00248">
    <property type="entry name" value="Aldo_ket_red"/>
    <property type="match status" value="1"/>
</dbReference>
<evidence type="ECO:0000256" key="6">
    <source>
        <dbReference type="PIRSR" id="PIRSR000097-3"/>
    </source>
</evidence>
<feature type="binding site" evidence="5">
    <location>
        <position position="101"/>
    </location>
    <ligand>
        <name>substrate</name>
    </ligand>
</feature>
<dbReference type="Gene3D" id="3.20.20.100">
    <property type="entry name" value="NADP-dependent oxidoreductase domain"/>
    <property type="match status" value="1"/>
</dbReference>
<sequence>MQNQYGIPAMGFGTYGRNGEAGVEAMLVALETGYRHLDTAQDYGTEAQVGEAVRRSGLPRSEVFVTTKIKTSNFGKGALVPSLRESCETLGLEQLDLTLIHWPSPNNEVPLPVYIEQLGEAHALGLTRLVGVSNFTIAMLKEAQAILGDVPIANNQFELNPLLQNKRLANYCKDAGISVTCYLPIARGILGEVPEIAEIAARHGATPEQVALAFEFTKGYIAIPTSGKAERIRSNFKATRLTLSDEDIRTIESVDRAQRVIDPDWGPEWD</sequence>
<accession>A0A0F5LCA7</accession>
<dbReference type="PANTHER" id="PTHR43827:SF3">
    <property type="entry name" value="NADP-DEPENDENT OXIDOREDUCTASE DOMAIN-CONTAINING PROTEIN"/>
    <property type="match status" value="1"/>
</dbReference>
<dbReference type="PATRIC" id="fig|361041.3.peg.1051"/>
<dbReference type="InterPro" id="IPR020471">
    <property type="entry name" value="AKR"/>
</dbReference>
<dbReference type="InterPro" id="IPR023210">
    <property type="entry name" value="NADP_OxRdtase_dom"/>
</dbReference>
<dbReference type="RefSeq" id="WP_046142644.1">
    <property type="nucleotide sequence ID" value="NZ_LAJG01000015.1"/>
</dbReference>
<dbReference type="GO" id="GO:0051596">
    <property type="term" value="P:methylglyoxal catabolic process"/>
    <property type="evidence" value="ECO:0007669"/>
    <property type="project" value="TreeGrafter"/>
</dbReference>
<evidence type="ECO:0000256" key="4">
    <source>
        <dbReference type="PIRSR" id="PIRSR000097-1"/>
    </source>
</evidence>
<comment type="similarity">
    <text evidence="1">Belongs to the aldo/keto reductase family.</text>
</comment>
<dbReference type="PROSITE" id="PS00798">
    <property type="entry name" value="ALDOKETO_REDUCTASE_1"/>
    <property type="match status" value="1"/>
</dbReference>
<keyword evidence="9" id="KW-1185">Reference proteome</keyword>
<dbReference type="GO" id="GO:1990002">
    <property type="term" value="F:methylglyoxal reductase (NADPH) (acetol producing) activity"/>
    <property type="evidence" value="ECO:0007669"/>
    <property type="project" value="TreeGrafter"/>
</dbReference>
<protein>
    <submittedName>
        <fullName evidence="8">Aldo/keto reductase</fullName>
    </submittedName>
</protein>
<evidence type="ECO:0000256" key="5">
    <source>
        <dbReference type="PIRSR" id="PIRSR000097-2"/>
    </source>
</evidence>
<dbReference type="EMBL" id="LAJG01000015">
    <property type="protein sequence ID" value="KKB79237.1"/>
    <property type="molecule type" value="Genomic_DNA"/>
</dbReference>
<evidence type="ECO:0000313" key="8">
    <source>
        <dbReference type="EMBL" id="KKB79237.1"/>
    </source>
</evidence>
<feature type="domain" description="NADP-dependent oxidoreductase" evidence="7">
    <location>
        <begin position="11"/>
        <end position="255"/>
    </location>
</feature>
<dbReference type="InterPro" id="IPR036812">
    <property type="entry name" value="NAD(P)_OxRdtase_dom_sf"/>
</dbReference>
<evidence type="ECO:0000256" key="3">
    <source>
        <dbReference type="ARBA" id="ARBA00023002"/>
    </source>
</evidence>
<keyword evidence="2" id="KW-0521">NADP</keyword>
<gene>
    <name evidence="8" type="ORF">VW35_08525</name>
</gene>
<dbReference type="Proteomes" id="UP000033514">
    <property type="component" value="Unassembled WGS sequence"/>
</dbReference>
<comment type="caution">
    <text evidence="8">The sequence shown here is derived from an EMBL/GenBank/DDBJ whole genome shotgun (WGS) entry which is preliminary data.</text>
</comment>
<proteinExistence type="inferred from homology"/>
<dbReference type="OrthoDB" id="9804790at2"/>
<dbReference type="PROSITE" id="PS00062">
    <property type="entry name" value="ALDOKETO_REDUCTASE_2"/>
    <property type="match status" value="1"/>
</dbReference>
<dbReference type="PANTHER" id="PTHR43827">
    <property type="entry name" value="2,5-DIKETO-D-GLUCONIC ACID REDUCTASE"/>
    <property type="match status" value="1"/>
</dbReference>
<evidence type="ECO:0000256" key="1">
    <source>
        <dbReference type="ARBA" id="ARBA00007905"/>
    </source>
</evidence>
<evidence type="ECO:0000259" key="7">
    <source>
        <dbReference type="Pfam" id="PF00248"/>
    </source>
</evidence>